<sequence>MIKTYKILATFLFIGLFWFFGPTNNAYANCTANVSFGPPASAPFNQPLTLTSTVTLSGFDNGGPNDGYCSGITPLGIGFTYRTIRVYYVDASGNTGAAYGSVTINLERNSPSVSATITIVPSDLGYKDGQALTVNAQVRGCKINNSGGCDFLTASGNKNVQLTVGIYNNYACTGPDGNGNTVYICDSKNSSDCSNTSGCTSQQPCIKLSDSNLCGKAVSPGGTHKACQNNACVVVNGAGADTCSSNANCGGGGGGGGGGPQSFEIPNPIGIDTFEELVNIIGRWIFNLSIPIAVIIIIYAGVLMLTSGGEPKRFQKGATALKWAVIGLAVVLIGKGFVSLIESILSLKD</sequence>
<comment type="caution">
    <text evidence="3">The sequence shown here is derived from an EMBL/GenBank/DDBJ whole genome shotgun (WGS) entry which is preliminary data.</text>
</comment>
<dbReference type="InterPro" id="IPR043993">
    <property type="entry name" value="T4SS_pilin"/>
</dbReference>
<dbReference type="Proteomes" id="UP000177507">
    <property type="component" value="Unassembled WGS sequence"/>
</dbReference>
<feature type="chain" id="PRO_5009535403" evidence="2">
    <location>
        <begin position="29"/>
        <end position="349"/>
    </location>
</feature>
<keyword evidence="1" id="KW-0472">Membrane</keyword>
<feature type="transmembrane region" description="Helical" evidence="1">
    <location>
        <begin position="320"/>
        <end position="341"/>
    </location>
</feature>
<evidence type="ECO:0000313" key="4">
    <source>
        <dbReference type="Proteomes" id="UP000177507"/>
    </source>
</evidence>
<gene>
    <name evidence="3" type="ORF">A2831_01955</name>
</gene>
<proteinExistence type="predicted"/>
<keyword evidence="2" id="KW-0732">Signal</keyword>
<dbReference type="EMBL" id="MGJI01000017">
    <property type="protein sequence ID" value="OGN04783.1"/>
    <property type="molecule type" value="Genomic_DNA"/>
</dbReference>
<keyword evidence="1" id="KW-0812">Transmembrane</keyword>
<dbReference type="STRING" id="1802668.A2831_01955"/>
<organism evidence="3 4">
    <name type="scientific">Candidatus Yanofskybacteria bacterium RIFCSPHIGHO2_01_FULL_44_17</name>
    <dbReference type="NCBI Taxonomy" id="1802668"/>
    <lineage>
        <taxon>Bacteria</taxon>
        <taxon>Candidatus Yanofskyibacteriota</taxon>
    </lineage>
</organism>
<keyword evidence="1" id="KW-1133">Transmembrane helix</keyword>
<feature type="transmembrane region" description="Helical" evidence="1">
    <location>
        <begin position="284"/>
        <end position="308"/>
    </location>
</feature>
<protein>
    <submittedName>
        <fullName evidence="3">Uncharacterized protein</fullName>
    </submittedName>
</protein>
<evidence type="ECO:0000313" key="3">
    <source>
        <dbReference type="EMBL" id="OGN04783.1"/>
    </source>
</evidence>
<evidence type="ECO:0000256" key="2">
    <source>
        <dbReference type="SAM" id="SignalP"/>
    </source>
</evidence>
<reference evidence="3 4" key="1">
    <citation type="journal article" date="2016" name="Nat. Commun.">
        <title>Thousands of microbial genomes shed light on interconnected biogeochemical processes in an aquifer system.</title>
        <authorList>
            <person name="Anantharaman K."/>
            <person name="Brown C.T."/>
            <person name="Hug L.A."/>
            <person name="Sharon I."/>
            <person name="Castelle C.J."/>
            <person name="Probst A.J."/>
            <person name="Thomas B.C."/>
            <person name="Singh A."/>
            <person name="Wilkins M.J."/>
            <person name="Karaoz U."/>
            <person name="Brodie E.L."/>
            <person name="Williams K.H."/>
            <person name="Hubbard S.S."/>
            <person name="Banfield J.F."/>
        </authorList>
    </citation>
    <scope>NUCLEOTIDE SEQUENCE [LARGE SCALE GENOMIC DNA]</scope>
</reference>
<feature type="signal peptide" evidence="2">
    <location>
        <begin position="1"/>
        <end position="28"/>
    </location>
</feature>
<dbReference type="Pfam" id="PF18895">
    <property type="entry name" value="T4SS_pilin"/>
    <property type="match status" value="1"/>
</dbReference>
<name>A0A1F8EVC0_9BACT</name>
<dbReference type="AlphaFoldDB" id="A0A1F8EVC0"/>
<accession>A0A1F8EVC0</accession>
<evidence type="ECO:0000256" key="1">
    <source>
        <dbReference type="SAM" id="Phobius"/>
    </source>
</evidence>